<dbReference type="PANTHER" id="PTHR15172:SF1">
    <property type="entry name" value="GALACTOCEREBROSIDASE"/>
    <property type="match status" value="1"/>
</dbReference>
<comment type="similarity">
    <text evidence="2">Belongs to the glycosyl hydrolase 59 family.</text>
</comment>
<reference evidence="24" key="1">
    <citation type="submission" date="2025-08" db="UniProtKB">
        <authorList>
            <consortium name="Ensembl"/>
        </authorList>
    </citation>
    <scope>IDENTIFICATION</scope>
</reference>
<protein>
    <recommendedName>
        <fullName evidence="4">Galactocerebrosidase</fullName>
        <ecNumber evidence="3">3.2.1.46</ecNumber>
    </recommendedName>
    <alternativeName>
        <fullName evidence="18">Galactocerebroside beta-galactosidase</fullName>
    </alternativeName>
    <alternativeName>
        <fullName evidence="15">Galactosylceramidase</fullName>
    </alternativeName>
    <alternativeName>
        <fullName evidence="19">Galactosylceramide beta-galactosidase</fullName>
    </alternativeName>
</protein>
<dbReference type="InterPro" id="IPR001286">
    <property type="entry name" value="Glyco_hydro_59"/>
</dbReference>
<dbReference type="Pfam" id="PF02057">
    <property type="entry name" value="Glyco_hydro_59"/>
    <property type="match status" value="1"/>
</dbReference>
<evidence type="ECO:0000256" key="20">
    <source>
        <dbReference type="PIRSR" id="PIRSR601286-50"/>
    </source>
</evidence>
<dbReference type="InterPro" id="IPR017853">
    <property type="entry name" value="GH"/>
</dbReference>
<evidence type="ECO:0000259" key="22">
    <source>
        <dbReference type="Pfam" id="PF17387"/>
    </source>
</evidence>
<dbReference type="AlphaFoldDB" id="A0A8D0RY20"/>
<keyword evidence="12" id="KW-0458">Lysosome</keyword>
<comment type="function">
    <text evidence="17">Hydrolyzes the galactose ester bonds of glycolipids such as galactosylceramide and galactosylsphingosine. Enzyme with very low activity responsible for the lysosomal catabolism of galactosylceramide, a major lipid in myelin, kidney and epithelial cells of small intestine and colon.</text>
</comment>
<evidence type="ECO:0000256" key="1">
    <source>
        <dbReference type="ARBA" id="ARBA00004371"/>
    </source>
</evidence>
<keyword evidence="8" id="KW-0442">Lipid degradation</keyword>
<feature type="active site" description="Proton donor/acceptor" evidence="20">
    <location>
        <position position="198"/>
    </location>
</feature>
<dbReference type="PRINTS" id="PR00850">
    <property type="entry name" value="GLHYDRLASE59"/>
</dbReference>
<evidence type="ECO:0000256" key="2">
    <source>
        <dbReference type="ARBA" id="ARBA00005637"/>
    </source>
</evidence>
<evidence type="ECO:0000256" key="6">
    <source>
        <dbReference type="ARBA" id="ARBA00022801"/>
    </source>
</evidence>
<evidence type="ECO:0000256" key="7">
    <source>
        <dbReference type="ARBA" id="ARBA00022919"/>
    </source>
</evidence>
<dbReference type="PANTHER" id="PTHR15172">
    <property type="entry name" value="GALACTOCEREBROSIDASE"/>
    <property type="match status" value="1"/>
</dbReference>
<dbReference type="InterPro" id="IPR035394">
    <property type="entry name" value="Glyco_hydro_59_dom"/>
</dbReference>
<evidence type="ECO:0000256" key="19">
    <source>
        <dbReference type="ARBA" id="ARBA00081696"/>
    </source>
</evidence>
<evidence type="ECO:0000259" key="23">
    <source>
        <dbReference type="Pfam" id="PF21708"/>
    </source>
</evidence>
<feature type="domain" description="Glycosyl hydrolase family 59 central" evidence="22">
    <location>
        <begin position="357"/>
        <end position="472"/>
    </location>
</feature>
<dbReference type="Gene3D" id="3.20.20.80">
    <property type="entry name" value="Glycosidases"/>
    <property type="match status" value="1"/>
</dbReference>
<accession>A0A8D0RY20</accession>
<dbReference type="Ensembl" id="ENSSSCT00025055111.1">
    <property type="protein sequence ID" value="ENSSSCP00025023415.1"/>
    <property type="gene ID" value="ENSSSCG00025040613.1"/>
</dbReference>
<keyword evidence="7" id="KW-0746">Sphingolipid metabolism</keyword>
<evidence type="ECO:0000256" key="11">
    <source>
        <dbReference type="ARBA" id="ARBA00023180"/>
    </source>
</evidence>
<evidence type="ECO:0000259" key="21">
    <source>
        <dbReference type="Pfam" id="PF02057"/>
    </source>
</evidence>
<evidence type="ECO:0000256" key="9">
    <source>
        <dbReference type="ARBA" id="ARBA00023098"/>
    </source>
</evidence>
<feature type="active site" description="Nucleophile" evidence="20">
    <location>
        <position position="274"/>
    </location>
</feature>
<dbReference type="SUPFAM" id="SSF51445">
    <property type="entry name" value="(Trans)glycosidases"/>
    <property type="match status" value="1"/>
</dbReference>
<evidence type="ECO:0000256" key="10">
    <source>
        <dbReference type="ARBA" id="ARBA00023157"/>
    </source>
</evidence>
<evidence type="ECO:0000256" key="16">
    <source>
        <dbReference type="ARBA" id="ARBA00048813"/>
    </source>
</evidence>
<keyword evidence="13" id="KW-0326">Glycosidase</keyword>
<dbReference type="Gene3D" id="2.60.120.560">
    <property type="entry name" value="Exo-inulinase, domain 1"/>
    <property type="match status" value="1"/>
</dbReference>
<evidence type="ECO:0000256" key="18">
    <source>
        <dbReference type="ARBA" id="ARBA00076981"/>
    </source>
</evidence>
<evidence type="ECO:0000313" key="24">
    <source>
        <dbReference type="Ensembl" id="ENSSSCP00025023415.1"/>
    </source>
</evidence>
<dbReference type="GO" id="GO:0004336">
    <property type="term" value="F:galactosylceramidase activity"/>
    <property type="evidence" value="ECO:0007669"/>
    <property type="project" value="UniProtKB-EC"/>
</dbReference>
<dbReference type="FunFam" id="2.60.120.560:FF:000001">
    <property type="entry name" value="galactocerebrosidase precursor"/>
    <property type="match status" value="1"/>
</dbReference>
<keyword evidence="11" id="KW-0325">Glycoprotein</keyword>
<dbReference type="EC" id="3.2.1.46" evidence="3"/>
<evidence type="ECO:0000256" key="17">
    <source>
        <dbReference type="ARBA" id="ARBA00055902"/>
    </source>
</evidence>
<name>A0A8D0RY20_PIG</name>
<comment type="catalytic activity">
    <reaction evidence="14">
        <text>a D-galactosylceramide + H2O = an N-acyl-sphingoid base + D-galactose</text>
        <dbReference type="Rhea" id="RHEA:43412"/>
        <dbReference type="ChEBI" id="CHEBI:4139"/>
        <dbReference type="ChEBI" id="CHEBI:15377"/>
        <dbReference type="ChEBI" id="CHEBI:36498"/>
        <dbReference type="ChEBI" id="CHEBI:83273"/>
    </reaction>
    <physiologicalReaction direction="left-to-right" evidence="14">
        <dbReference type="Rhea" id="RHEA:43413"/>
    </physiologicalReaction>
</comment>
<dbReference type="InterPro" id="IPR049162">
    <property type="entry name" value="GH59_C"/>
</dbReference>
<keyword evidence="9" id="KW-0443">Lipid metabolism</keyword>
<dbReference type="GO" id="GO:0016020">
    <property type="term" value="C:membrane"/>
    <property type="evidence" value="ECO:0007669"/>
    <property type="project" value="GOC"/>
</dbReference>
<dbReference type="Gene3D" id="3.20.20.70">
    <property type="entry name" value="Aldolase class I"/>
    <property type="match status" value="1"/>
</dbReference>
<evidence type="ECO:0000256" key="14">
    <source>
        <dbReference type="ARBA" id="ARBA00023982"/>
    </source>
</evidence>
<keyword evidence="5" id="KW-0732">Signal</keyword>
<dbReference type="Pfam" id="PF17387">
    <property type="entry name" value="Glyco_hydro_59M"/>
    <property type="match status" value="1"/>
</dbReference>
<organism evidence="24 25">
    <name type="scientific">Sus scrofa</name>
    <name type="common">Pig</name>
    <dbReference type="NCBI Taxonomy" id="9823"/>
    <lineage>
        <taxon>Eukaryota</taxon>
        <taxon>Metazoa</taxon>
        <taxon>Chordata</taxon>
        <taxon>Craniata</taxon>
        <taxon>Vertebrata</taxon>
        <taxon>Euteleostomi</taxon>
        <taxon>Mammalia</taxon>
        <taxon>Eutheria</taxon>
        <taxon>Laurasiatheria</taxon>
        <taxon>Artiodactyla</taxon>
        <taxon>Suina</taxon>
        <taxon>Suidae</taxon>
        <taxon>Sus</taxon>
    </lineage>
</organism>
<evidence type="ECO:0000256" key="8">
    <source>
        <dbReference type="ARBA" id="ARBA00022963"/>
    </source>
</evidence>
<proteinExistence type="inferred from homology"/>
<keyword evidence="6" id="KW-0378">Hydrolase</keyword>
<comment type="subcellular location">
    <subcellularLocation>
        <location evidence="1">Lysosome</location>
    </subcellularLocation>
</comment>
<dbReference type="Pfam" id="PF21708">
    <property type="entry name" value="Glyco_hydro_59_C"/>
    <property type="match status" value="1"/>
</dbReference>
<dbReference type="Proteomes" id="UP000694727">
    <property type="component" value="Unplaced"/>
</dbReference>
<dbReference type="FunFam" id="3.20.20.80:FF:000026">
    <property type="entry name" value="galactocerebrosidase precursor"/>
    <property type="match status" value="1"/>
</dbReference>
<dbReference type="InterPro" id="IPR013785">
    <property type="entry name" value="Aldolase_TIM"/>
</dbReference>
<evidence type="ECO:0000256" key="15">
    <source>
        <dbReference type="ARBA" id="ARBA00033098"/>
    </source>
</evidence>
<dbReference type="GO" id="GO:0005764">
    <property type="term" value="C:lysosome"/>
    <property type="evidence" value="ECO:0007669"/>
    <property type="project" value="UniProtKB-SubCell"/>
</dbReference>
<evidence type="ECO:0000256" key="3">
    <source>
        <dbReference type="ARBA" id="ARBA00012657"/>
    </source>
</evidence>
<evidence type="ECO:0000256" key="5">
    <source>
        <dbReference type="ARBA" id="ARBA00022729"/>
    </source>
</evidence>
<evidence type="ECO:0000256" key="4">
    <source>
        <dbReference type="ARBA" id="ARBA00019657"/>
    </source>
</evidence>
<keyword evidence="10" id="KW-1015">Disulfide bond</keyword>
<sequence length="685" mass="77134">MAERRLQASRQRRVKVMTAAAGSAGQVAVTLLLCALLAPGSSYVLDDSDGLGREFDGIGAVSGGGATSRLLVNYPEPYRSQILDYLFKPNFGASLHILKVEIGGDGQTTDGTEPSHMHYALDENYFRGYEWWLMKEAKKRNPNITLIGLPWSFPGWLGKGFNWPYVNLQLTAYYVMTWIVGAKHYHDLDIDYIGIWNERAFDANYIKVLRRMLNYQGLQQVKIIASDNLWEPISASMLLDSELMKAIDVIGAHYPGTRTVKDARLTEKKLWSSEDFSTLNNDVGAGCWGRILNQNYINGYMTSVLAENLVTVYREFLPYSKCSRINLSPPWSGIKAVKGESFSVAHTTQFTQPGWYYLKTVGHLEKGGSYVALTDGLGNLTIIVETMSHKHSLCIRPFLPYFNVSHQFATFVLKGSFREIPELQVWYTKLGKPSKRYLFKQLDSLWLLDSSGSFTLELHEDELFTFTTLTTGNKGSYPPPPKSQPFPCVYEDDFNVDYPYFSEAPNFADQTGVFEYFMNIEDPGEHRFTLRQVLNQRPITWAADAFNTISVIGDYKWSNLTIKCDVYIETSETGGVFIAGRVNKGGILIRSARGVFFWIFANGSYQVTGDLAGWIIYTSGYADIKAKKWYTLTLTIKGGSSSGTLNGKLLWKNVSVNFPKNGWAAIGTHSFEFAQFDNFRVEATC</sequence>
<feature type="domain" description="Glycosyl hydrolase family 59 catalytic" evidence="21">
    <location>
        <begin position="55"/>
        <end position="349"/>
    </location>
</feature>
<comment type="catalytic activity">
    <reaction evidence="16">
        <text>beta-D-galactosyl-(1&lt;-&gt;1)-sphing-4-enine + H2O = sphing-4-enine + D-galactose</text>
        <dbReference type="Rhea" id="RHEA:43908"/>
        <dbReference type="ChEBI" id="CHEBI:4139"/>
        <dbReference type="ChEBI" id="CHEBI:15377"/>
        <dbReference type="ChEBI" id="CHEBI:57756"/>
        <dbReference type="ChEBI" id="CHEBI:57934"/>
    </reaction>
    <physiologicalReaction direction="left-to-right" evidence="16">
        <dbReference type="Rhea" id="RHEA:43909"/>
    </physiologicalReaction>
</comment>
<feature type="domain" description="Glycosyl hydrolase family 59 C-terminal lectin" evidence="23">
    <location>
        <begin position="509"/>
        <end position="683"/>
    </location>
</feature>
<evidence type="ECO:0000256" key="12">
    <source>
        <dbReference type="ARBA" id="ARBA00023228"/>
    </source>
</evidence>
<dbReference type="FunFam" id="3.20.20.70:FF:000091">
    <property type="entry name" value="galactocerebrosidase precursor"/>
    <property type="match status" value="1"/>
</dbReference>
<dbReference type="InterPro" id="IPR049161">
    <property type="entry name" value="GH59_cat"/>
</dbReference>
<evidence type="ECO:0000256" key="13">
    <source>
        <dbReference type="ARBA" id="ARBA00023295"/>
    </source>
</evidence>
<dbReference type="GO" id="GO:0006683">
    <property type="term" value="P:galactosylceramide catabolic process"/>
    <property type="evidence" value="ECO:0007669"/>
    <property type="project" value="InterPro"/>
</dbReference>
<evidence type="ECO:0000313" key="25">
    <source>
        <dbReference type="Proteomes" id="UP000694727"/>
    </source>
</evidence>